<evidence type="ECO:0000256" key="1">
    <source>
        <dbReference type="ARBA" id="ARBA00023015"/>
    </source>
</evidence>
<dbReference type="CDD" id="cd06170">
    <property type="entry name" value="LuxR_C_like"/>
    <property type="match status" value="1"/>
</dbReference>
<keyword evidence="6" id="KW-1185">Reference proteome</keyword>
<dbReference type="Proteomes" id="UP000663090">
    <property type="component" value="Chromosome"/>
</dbReference>
<organism evidence="5 6">
    <name type="scientific">Myxococcus landrumensis</name>
    <dbReference type="NCBI Taxonomy" id="2813577"/>
    <lineage>
        <taxon>Bacteria</taxon>
        <taxon>Pseudomonadati</taxon>
        <taxon>Myxococcota</taxon>
        <taxon>Myxococcia</taxon>
        <taxon>Myxococcales</taxon>
        <taxon>Cystobacterineae</taxon>
        <taxon>Myxococcaceae</taxon>
        <taxon>Myxococcus</taxon>
    </lineage>
</organism>
<name>A0ABX7N269_9BACT</name>
<dbReference type="PRINTS" id="PR00038">
    <property type="entry name" value="HTHLUXR"/>
</dbReference>
<dbReference type="PANTHER" id="PTHR44688:SF16">
    <property type="entry name" value="DNA-BINDING TRANSCRIPTIONAL ACTIVATOR DEVR_DOSR"/>
    <property type="match status" value="1"/>
</dbReference>
<feature type="domain" description="HTH luxR-type" evidence="4">
    <location>
        <begin position="66"/>
        <end position="131"/>
    </location>
</feature>
<dbReference type="InterPro" id="IPR016032">
    <property type="entry name" value="Sig_transdc_resp-reg_C-effctor"/>
</dbReference>
<dbReference type="InterPro" id="IPR000792">
    <property type="entry name" value="Tscrpt_reg_LuxR_C"/>
</dbReference>
<dbReference type="InterPro" id="IPR036388">
    <property type="entry name" value="WH-like_DNA-bd_sf"/>
</dbReference>
<accession>A0ABX7N269</accession>
<dbReference type="PANTHER" id="PTHR44688">
    <property type="entry name" value="DNA-BINDING TRANSCRIPTIONAL ACTIVATOR DEVR_DOSR"/>
    <property type="match status" value="1"/>
</dbReference>
<evidence type="ECO:0000256" key="2">
    <source>
        <dbReference type="ARBA" id="ARBA00023125"/>
    </source>
</evidence>
<sequence>MSRPLPPGSHVLLVLPTPSLEGVAGPSAELILDGRRYHLVPVPSDGEVPSTVPASIPAPPKELPASFAGSGLLTARELQVVALVAAGRVNKEIATELSISSWTVSAHLRRIFAKLGVDTRAAMVSRCFGASAE</sequence>
<evidence type="ECO:0000313" key="5">
    <source>
        <dbReference type="EMBL" id="QSQ12807.1"/>
    </source>
</evidence>
<keyword evidence="3" id="KW-0804">Transcription</keyword>
<keyword evidence="1" id="KW-0805">Transcription regulation</keyword>
<keyword evidence="2" id="KW-0238">DNA-binding</keyword>
<dbReference type="Pfam" id="PF00196">
    <property type="entry name" value="GerE"/>
    <property type="match status" value="1"/>
</dbReference>
<evidence type="ECO:0000259" key="4">
    <source>
        <dbReference type="PROSITE" id="PS50043"/>
    </source>
</evidence>
<evidence type="ECO:0000313" key="6">
    <source>
        <dbReference type="Proteomes" id="UP000663090"/>
    </source>
</evidence>
<dbReference type="Gene3D" id="1.10.10.10">
    <property type="entry name" value="Winged helix-like DNA-binding domain superfamily/Winged helix DNA-binding domain"/>
    <property type="match status" value="1"/>
</dbReference>
<dbReference type="SMART" id="SM00421">
    <property type="entry name" value="HTH_LUXR"/>
    <property type="match status" value="1"/>
</dbReference>
<dbReference type="SUPFAM" id="SSF46894">
    <property type="entry name" value="C-terminal effector domain of the bipartite response regulators"/>
    <property type="match status" value="1"/>
</dbReference>
<dbReference type="PROSITE" id="PS00622">
    <property type="entry name" value="HTH_LUXR_1"/>
    <property type="match status" value="1"/>
</dbReference>
<proteinExistence type="predicted"/>
<dbReference type="EMBL" id="CP071091">
    <property type="protein sequence ID" value="QSQ12807.1"/>
    <property type="molecule type" value="Genomic_DNA"/>
</dbReference>
<evidence type="ECO:0000256" key="3">
    <source>
        <dbReference type="ARBA" id="ARBA00023163"/>
    </source>
</evidence>
<reference evidence="5 6" key="1">
    <citation type="submission" date="2021-02" db="EMBL/GenBank/DDBJ databases">
        <title>De Novo genome assembly of isolated myxobacteria.</title>
        <authorList>
            <person name="Stevens D.C."/>
        </authorList>
    </citation>
    <scope>NUCLEOTIDE SEQUENCE [LARGE SCALE GENOMIC DNA]</scope>
    <source>
        <strain evidence="5 6">SCHIC003</strain>
    </source>
</reference>
<protein>
    <submittedName>
        <fullName evidence="5">Helix-turn-helix transcriptional regulator</fullName>
    </submittedName>
</protein>
<gene>
    <name evidence="5" type="ORF">JY572_31335</name>
</gene>
<dbReference type="PROSITE" id="PS50043">
    <property type="entry name" value="HTH_LUXR_2"/>
    <property type="match status" value="1"/>
</dbReference>